<reference evidence="11" key="1">
    <citation type="submission" date="2025-08" db="UniProtKB">
        <authorList>
            <consortium name="Ensembl"/>
        </authorList>
    </citation>
    <scope>IDENTIFICATION</scope>
</reference>
<feature type="compositionally biased region" description="Basic residues" evidence="9">
    <location>
        <begin position="262"/>
        <end position="271"/>
    </location>
</feature>
<dbReference type="Proteomes" id="UP000261620">
    <property type="component" value="Unplaced"/>
</dbReference>
<dbReference type="FunFam" id="3.30.710.10:FF:000006">
    <property type="entry name" value="Kelch repeat and BTB domain-containing 6"/>
    <property type="match status" value="1"/>
</dbReference>
<keyword evidence="5" id="KW-0217">Developmental protein</keyword>
<evidence type="ECO:0000256" key="7">
    <source>
        <dbReference type="ARBA" id="ARBA00022737"/>
    </source>
</evidence>
<dbReference type="Gene3D" id="1.25.40.420">
    <property type="match status" value="1"/>
</dbReference>
<dbReference type="Pfam" id="PF00651">
    <property type="entry name" value="BTB"/>
    <property type="match status" value="1"/>
</dbReference>
<dbReference type="GO" id="GO:0031674">
    <property type="term" value="C:I band"/>
    <property type="evidence" value="ECO:0007669"/>
    <property type="project" value="UniProtKB-SubCell"/>
</dbReference>
<keyword evidence="6" id="KW-0963">Cytoplasm</keyword>
<proteinExistence type="inferred from homology"/>
<evidence type="ECO:0000313" key="12">
    <source>
        <dbReference type="Proteomes" id="UP000261620"/>
    </source>
</evidence>
<dbReference type="AlphaFoldDB" id="A0A3Q3WYC6"/>
<comment type="subcellular location">
    <subcellularLocation>
        <location evidence="1">Cytoplasm</location>
        <location evidence="1">Myofibril</location>
        <location evidence="1">Sarcomere</location>
        <location evidence="1">A band</location>
    </subcellularLocation>
    <subcellularLocation>
        <location evidence="2">Cytoplasm</location>
        <location evidence="2">Myofibril</location>
        <location evidence="2">Sarcomere</location>
        <location evidence="2">I band</location>
    </subcellularLocation>
</comment>
<organism evidence="11 12">
    <name type="scientific">Mola mola</name>
    <name type="common">Ocean sunfish</name>
    <name type="synonym">Tetraodon mola</name>
    <dbReference type="NCBI Taxonomy" id="94237"/>
    <lineage>
        <taxon>Eukaryota</taxon>
        <taxon>Metazoa</taxon>
        <taxon>Chordata</taxon>
        <taxon>Craniata</taxon>
        <taxon>Vertebrata</taxon>
        <taxon>Euteleostomi</taxon>
        <taxon>Actinopterygii</taxon>
        <taxon>Neopterygii</taxon>
        <taxon>Teleostei</taxon>
        <taxon>Neoteleostei</taxon>
        <taxon>Acanthomorphata</taxon>
        <taxon>Eupercaria</taxon>
        <taxon>Tetraodontiformes</taxon>
        <taxon>Molidae</taxon>
        <taxon>Mola</taxon>
    </lineage>
</organism>
<dbReference type="FunFam" id="2.120.10.80:FF:000037">
    <property type="entry name" value="Kelch-like family member 40"/>
    <property type="match status" value="1"/>
</dbReference>
<dbReference type="Ensembl" id="ENSMMOT00000017938.1">
    <property type="protein sequence ID" value="ENSMMOP00000017647.1"/>
    <property type="gene ID" value="ENSMMOG00000013399.1"/>
</dbReference>
<reference evidence="11" key="2">
    <citation type="submission" date="2025-09" db="UniProtKB">
        <authorList>
            <consortium name="Ensembl"/>
        </authorList>
    </citation>
    <scope>IDENTIFICATION</scope>
</reference>
<keyword evidence="7" id="KW-0677">Repeat</keyword>
<name>A0A3Q3WYC6_MOLML</name>
<dbReference type="SUPFAM" id="SSF54695">
    <property type="entry name" value="POZ domain"/>
    <property type="match status" value="1"/>
</dbReference>
<dbReference type="SMART" id="SM00875">
    <property type="entry name" value="BACK"/>
    <property type="match status" value="1"/>
</dbReference>
<dbReference type="GO" id="GO:0048741">
    <property type="term" value="P:skeletal muscle fiber development"/>
    <property type="evidence" value="ECO:0007669"/>
    <property type="project" value="UniProtKB-ARBA"/>
</dbReference>
<dbReference type="PIRSF" id="PIRSF037037">
    <property type="entry name" value="Kelch-like_protein_gigaxonin"/>
    <property type="match status" value="1"/>
</dbReference>
<evidence type="ECO:0000256" key="8">
    <source>
        <dbReference type="ARBA" id="ARBA00022786"/>
    </source>
</evidence>
<protein>
    <recommendedName>
        <fullName evidence="10">BTB domain-containing protein</fullName>
    </recommendedName>
</protein>
<dbReference type="CDD" id="cd18340">
    <property type="entry name" value="BTB_POZ_KLHL40_KBTBD5"/>
    <property type="match status" value="1"/>
</dbReference>
<dbReference type="InterPro" id="IPR015915">
    <property type="entry name" value="Kelch-typ_b-propeller"/>
</dbReference>
<dbReference type="PANTHER" id="PTHR24412">
    <property type="entry name" value="KELCH PROTEIN"/>
    <property type="match status" value="1"/>
</dbReference>
<dbReference type="InterPro" id="IPR006652">
    <property type="entry name" value="Kelch_1"/>
</dbReference>
<dbReference type="Gene3D" id="2.120.10.80">
    <property type="entry name" value="Kelch-type beta propeller"/>
    <property type="match status" value="1"/>
</dbReference>
<dbReference type="Pfam" id="PF07707">
    <property type="entry name" value="BACK"/>
    <property type="match status" value="1"/>
</dbReference>
<accession>A0A3Q3WYC6</accession>
<dbReference type="SMART" id="SM00612">
    <property type="entry name" value="Kelch"/>
    <property type="match status" value="4"/>
</dbReference>
<keyword evidence="4" id="KW-0880">Kelch repeat</keyword>
<dbReference type="Gene3D" id="3.30.710.10">
    <property type="entry name" value="Potassium Channel Kv1.1, Chain A"/>
    <property type="match status" value="1"/>
</dbReference>
<evidence type="ECO:0000256" key="5">
    <source>
        <dbReference type="ARBA" id="ARBA00022473"/>
    </source>
</evidence>
<dbReference type="SMART" id="SM00225">
    <property type="entry name" value="BTB"/>
    <property type="match status" value="1"/>
</dbReference>
<dbReference type="PANTHER" id="PTHR24412:SF22">
    <property type="entry name" value="KELCH-LIKE PROTEIN 40"/>
    <property type="match status" value="1"/>
</dbReference>
<keyword evidence="12" id="KW-1185">Reference proteome</keyword>
<dbReference type="SUPFAM" id="SSF117281">
    <property type="entry name" value="Kelch motif"/>
    <property type="match status" value="1"/>
</dbReference>
<dbReference type="GO" id="GO:0031672">
    <property type="term" value="C:A band"/>
    <property type="evidence" value="ECO:0007669"/>
    <property type="project" value="UniProtKB-SubCell"/>
</dbReference>
<feature type="compositionally biased region" description="Acidic residues" evidence="9">
    <location>
        <begin position="282"/>
        <end position="292"/>
    </location>
</feature>
<keyword evidence="8" id="KW-0833">Ubl conjugation pathway</keyword>
<feature type="domain" description="BTB" evidence="10">
    <location>
        <begin position="34"/>
        <end position="101"/>
    </location>
</feature>
<feature type="region of interest" description="Disordered" evidence="9">
    <location>
        <begin position="260"/>
        <end position="295"/>
    </location>
</feature>
<evidence type="ECO:0000256" key="6">
    <source>
        <dbReference type="ARBA" id="ARBA00022490"/>
    </source>
</evidence>
<evidence type="ECO:0000259" key="10">
    <source>
        <dbReference type="PROSITE" id="PS50097"/>
    </source>
</evidence>
<dbReference type="InterPro" id="IPR017096">
    <property type="entry name" value="BTB-kelch_protein"/>
</dbReference>
<comment type="similarity">
    <text evidence="3">Belongs to the KLHL40 family.</text>
</comment>
<dbReference type="InterPro" id="IPR011705">
    <property type="entry name" value="BACK"/>
</dbReference>
<dbReference type="STRING" id="94237.ENSMMOP00000017647"/>
<evidence type="ECO:0000256" key="9">
    <source>
        <dbReference type="SAM" id="MobiDB-lite"/>
    </source>
</evidence>
<dbReference type="InterPro" id="IPR030607">
    <property type="entry name" value="KLHL40_BTB/POZ_dom"/>
</dbReference>
<evidence type="ECO:0000256" key="1">
    <source>
        <dbReference type="ARBA" id="ARBA00004161"/>
    </source>
</evidence>
<sequence length="614" mass="69693">MAALTIDPAQQPRMYQQTLLQDGLCDLLENDKFVDCVLKIKEKEFPCHRLVLAASSPFFKAMFLSDLEESKKREIVLKDVEPGVMGMILRYLYTSDINLTEQNIQDIFMVANMYQIPSIFSVCVSYLQEKLVLGNCLAIFRLGLLLDCPRLALSAREFICEHYQVVVRDQDFLQLGPSELASIITSDGLGVEREELVFESLMDWVKHDEKKRVKDLPELLHCVRFRLIPADYFKEKVERHQYLRFNQDVKKDLELVKDAHRGHLPKPRKANKGGTKGGEGHEQEEEEEEEEGYLPGILNNNPRFGMFELDLILMISDTGTVAYEPVGNECFVVSQSTEIPKNHCSLVTDQNQVFVVGGILYDEENKDEPFSSYFLQFDPVSSEWLGMPSQPNPRCLFGLAEAENAIFVVGGKELKEGEHALDSVMIYDRQSFKWGESDPLPYEVYGHGTVAHKGLVYVIGGKSESKKCMRRVCVYNPNKFEWKDLAPPKTARSLFGVAVHKDQIFVATGVTDAGLTASMEVYDIATNKWSEFTEFPQERSSLSLISMGGFLYALGGFAMMTSETSEEPVPTEMTDIWRYDESEKCWTGILREISYAEGATVLPVRLNTLRLTKL</sequence>
<dbReference type="PROSITE" id="PS50097">
    <property type="entry name" value="BTB"/>
    <property type="match status" value="1"/>
</dbReference>
<dbReference type="OMA" id="KMVLGNC"/>
<dbReference type="FunFam" id="1.25.40.420:FF:000001">
    <property type="entry name" value="Kelch-like family member 12"/>
    <property type="match status" value="1"/>
</dbReference>
<dbReference type="Pfam" id="PF24681">
    <property type="entry name" value="Kelch_KLHDC2_KLHL20_DRC7"/>
    <property type="match status" value="1"/>
</dbReference>
<evidence type="ECO:0000313" key="11">
    <source>
        <dbReference type="Ensembl" id="ENSMMOP00000017647.1"/>
    </source>
</evidence>
<evidence type="ECO:0000256" key="3">
    <source>
        <dbReference type="ARBA" id="ARBA00006907"/>
    </source>
</evidence>
<evidence type="ECO:0000256" key="4">
    <source>
        <dbReference type="ARBA" id="ARBA00022441"/>
    </source>
</evidence>
<dbReference type="InterPro" id="IPR011333">
    <property type="entry name" value="SKP1/BTB/POZ_sf"/>
</dbReference>
<evidence type="ECO:0000256" key="2">
    <source>
        <dbReference type="ARBA" id="ARBA00004355"/>
    </source>
</evidence>
<dbReference type="InterPro" id="IPR000210">
    <property type="entry name" value="BTB/POZ_dom"/>
</dbReference>